<dbReference type="SMART" id="SM00822">
    <property type="entry name" value="PKS_KR"/>
    <property type="match status" value="1"/>
</dbReference>
<dbReference type="PRINTS" id="PR00081">
    <property type="entry name" value="GDHRDH"/>
</dbReference>
<dbReference type="InterPro" id="IPR036291">
    <property type="entry name" value="NAD(P)-bd_dom_sf"/>
</dbReference>
<dbReference type="Proteomes" id="UP000093902">
    <property type="component" value="Unassembled WGS sequence"/>
</dbReference>
<dbReference type="Gene3D" id="3.40.50.720">
    <property type="entry name" value="NAD(P)-binding Rossmann-like Domain"/>
    <property type="match status" value="1"/>
</dbReference>
<dbReference type="PROSITE" id="PS00061">
    <property type="entry name" value="ADH_SHORT"/>
    <property type="match status" value="1"/>
</dbReference>
<evidence type="ECO:0000313" key="6">
    <source>
        <dbReference type="EMBL" id="OBB32268.1"/>
    </source>
</evidence>
<dbReference type="InterPro" id="IPR020904">
    <property type="entry name" value="Sc_DH/Rdtase_CS"/>
</dbReference>
<evidence type="ECO:0000256" key="3">
    <source>
        <dbReference type="RuleBase" id="RU000363"/>
    </source>
</evidence>
<dbReference type="InterPro" id="IPR057326">
    <property type="entry name" value="KR_dom"/>
</dbReference>
<protein>
    <submittedName>
        <fullName evidence="6">Short-chain dehydrogenase</fullName>
    </submittedName>
</protein>
<dbReference type="PANTHER" id="PTHR44196">
    <property type="entry name" value="DEHYDROGENASE/REDUCTASE SDR FAMILY MEMBER 7B"/>
    <property type="match status" value="1"/>
</dbReference>
<dbReference type="NCBIfam" id="NF005495">
    <property type="entry name" value="PRK07109.1"/>
    <property type="match status" value="1"/>
</dbReference>
<accession>A0A1A0RDT4</accession>
<evidence type="ECO:0000259" key="5">
    <source>
        <dbReference type="SMART" id="SM00822"/>
    </source>
</evidence>
<name>A0A1A0RDT4_MYCPR</name>
<sequence>MSTRSSRSPRTVVITGASAGVGRAAARAFGARGDRVALVARGAAGLAAAAEEVEKSGGKAIPIVTDVSDPAQVDAAAARAEEAFGSIDVWVNSAFCSVFAPFATITPEEFRRVTEVTYLGFVYGTMAALARMRRRDAGTIVQVGSALSVRSIPLQSAYCGAKHGINGFTESLRTELLHEYSHIHVTMVQMPALNTPQFSWVRSRLPNRPQPVPPIYQPEIAATAIVFAADHPKRKEYWPGISTAATILGQRLMPALLDRYLARTGYDSQQTDEPADDQRPDNLFSPLDDAAGTDHGAHGTFDSRAHRRSPQQWLAQHARPVGAVAAGAAAVAAAGWNLRHLNESDQRSAHV</sequence>
<dbReference type="Pfam" id="PF00106">
    <property type="entry name" value="adh_short"/>
    <property type="match status" value="1"/>
</dbReference>
<dbReference type="GO" id="GO:0016020">
    <property type="term" value="C:membrane"/>
    <property type="evidence" value="ECO:0007669"/>
    <property type="project" value="TreeGrafter"/>
</dbReference>
<dbReference type="GO" id="GO:0016491">
    <property type="term" value="F:oxidoreductase activity"/>
    <property type="evidence" value="ECO:0007669"/>
    <property type="project" value="UniProtKB-KW"/>
</dbReference>
<dbReference type="SUPFAM" id="SSF51735">
    <property type="entry name" value="NAD(P)-binding Rossmann-fold domains"/>
    <property type="match status" value="1"/>
</dbReference>
<dbReference type="PANTHER" id="PTHR44196:SF1">
    <property type="entry name" value="DEHYDROGENASE_REDUCTASE SDR FAMILY MEMBER 7B"/>
    <property type="match status" value="1"/>
</dbReference>
<dbReference type="EMBL" id="LZSO01000012">
    <property type="protein sequence ID" value="OBB32268.1"/>
    <property type="molecule type" value="Genomic_DNA"/>
</dbReference>
<comment type="caution">
    <text evidence="6">The sequence shown here is derived from an EMBL/GenBank/DDBJ whole genome shotgun (WGS) entry which is preliminary data.</text>
</comment>
<dbReference type="OrthoDB" id="151996at2"/>
<dbReference type="RefSeq" id="WP_064930557.1">
    <property type="nucleotide sequence ID" value="NZ_LZSO01000012.1"/>
</dbReference>
<evidence type="ECO:0000256" key="2">
    <source>
        <dbReference type="ARBA" id="ARBA00023002"/>
    </source>
</evidence>
<dbReference type="STRING" id="43304.GCA_001403655_04185"/>
<organism evidence="6 7">
    <name type="scientific">Mycolicibacterium peregrinum</name>
    <name type="common">Mycobacterium peregrinum</name>
    <dbReference type="NCBI Taxonomy" id="43304"/>
    <lineage>
        <taxon>Bacteria</taxon>
        <taxon>Bacillati</taxon>
        <taxon>Actinomycetota</taxon>
        <taxon>Actinomycetes</taxon>
        <taxon>Mycobacteriales</taxon>
        <taxon>Mycobacteriaceae</taxon>
        <taxon>Mycolicibacterium</taxon>
    </lineage>
</organism>
<dbReference type="AlphaFoldDB" id="A0A1A0RDT4"/>
<gene>
    <name evidence="6" type="ORF">A5792_00685</name>
</gene>
<keyword evidence="2" id="KW-0560">Oxidoreductase</keyword>
<reference evidence="7" key="1">
    <citation type="submission" date="2016-06" db="EMBL/GenBank/DDBJ databases">
        <authorList>
            <person name="Sutton G."/>
            <person name="Brinkac L."/>
            <person name="Sanka R."/>
            <person name="Adams M."/>
            <person name="Lau E."/>
            <person name="Mehaffy C."/>
            <person name="Tameris M."/>
            <person name="Hatherill M."/>
            <person name="Hanekom W."/>
            <person name="Mahomed H."/>
            <person name="Mcshane H."/>
        </authorList>
    </citation>
    <scope>NUCLEOTIDE SEQUENCE [LARGE SCALE GENOMIC DNA]</scope>
    <source>
        <strain evidence="7">852002-51209_SCH5440388</strain>
    </source>
</reference>
<comment type="similarity">
    <text evidence="1 3">Belongs to the short-chain dehydrogenases/reductases (SDR) family.</text>
</comment>
<evidence type="ECO:0000256" key="1">
    <source>
        <dbReference type="ARBA" id="ARBA00006484"/>
    </source>
</evidence>
<feature type="compositionally biased region" description="Basic and acidic residues" evidence="4">
    <location>
        <begin position="295"/>
        <end position="304"/>
    </location>
</feature>
<feature type="domain" description="Ketoreductase" evidence="5">
    <location>
        <begin position="10"/>
        <end position="190"/>
    </location>
</feature>
<evidence type="ECO:0000256" key="4">
    <source>
        <dbReference type="SAM" id="MobiDB-lite"/>
    </source>
</evidence>
<feature type="region of interest" description="Disordered" evidence="4">
    <location>
        <begin position="267"/>
        <end position="317"/>
    </location>
</feature>
<dbReference type="PRINTS" id="PR00080">
    <property type="entry name" value="SDRFAMILY"/>
</dbReference>
<proteinExistence type="inferred from homology"/>
<evidence type="ECO:0000313" key="7">
    <source>
        <dbReference type="Proteomes" id="UP000093902"/>
    </source>
</evidence>
<dbReference type="InterPro" id="IPR002347">
    <property type="entry name" value="SDR_fam"/>
</dbReference>